<dbReference type="Gene3D" id="3.40.630.30">
    <property type="match status" value="1"/>
</dbReference>
<dbReference type="PANTHER" id="PTHR41368:SF1">
    <property type="entry name" value="PROTEIN YGHO"/>
    <property type="match status" value="1"/>
</dbReference>
<dbReference type="InterPro" id="IPR016181">
    <property type="entry name" value="Acyl_CoA_acyltransferase"/>
</dbReference>
<dbReference type="Proteomes" id="UP000777784">
    <property type="component" value="Unassembled WGS sequence"/>
</dbReference>
<evidence type="ECO:0000259" key="1">
    <source>
        <dbReference type="PROSITE" id="PS51186"/>
    </source>
</evidence>
<proteinExistence type="predicted"/>
<organism evidence="2 3">
    <name type="scientific">Eiseniibacteriota bacterium</name>
    <dbReference type="NCBI Taxonomy" id="2212470"/>
    <lineage>
        <taxon>Bacteria</taxon>
        <taxon>Candidatus Eiseniibacteriota</taxon>
    </lineage>
</organism>
<dbReference type="PROSITE" id="PS51186">
    <property type="entry name" value="GNAT"/>
    <property type="match status" value="1"/>
</dbReference>
<dbReference type="InterPro" id="IPR000182">
    <property type="entry name" value="GNAT_dom"/>
</dbReference>
<evidence type="ECO:0000313" key="3">
    <source>
        <dbReference type="Proteomes" id="UP000777784"/>
    </source>
</evidence>
<sequence>MSLTIRPVQSSKDLHTFVTFPWKVYKDNSYWVPPLIRDEKKLLTPGKHPFYEHGAIQPYLAETADGSGRPKVVGRIAAIRNENHESFHEEAVGFFGFFELLATPQLLSREGVSGVTPQEIVNALIAAVRAWLAERSLPVFRGPVNPSTNETCALLIDGFDDPPQIMMPYNLPEYAVLLEGSGLKKAKDLVAYTATTADVPETLVKRATAAAERTGVIIRALNKKDMRNEVKRVQKVYNSAWEKNWGFIPMTPAELDHMADELGQIAEPKLVCFAEKDGEPIGFGLGLPDFHQALRYANGRLLPFGLLKILWHRRKINRARVLALGVLAPYRRLGIDQLMYIWLWQNAKEIGIYNGEFSWILEDNIPMRTAADHLGSKVYKTYRIYEG</sequence>
<dbReference type="GO" id="GO:0016747">
    <property type="term" value="F:acyltransferase activity, transferring groups other than amino-acyl groups"/>
    <property type="evidence" value="ECO:0007669"/>
    <property type="project" value="InterPro"/>
</dbReference>
<name>A0A948RV69_UNCEI</name>
<feature type="domain" description="N-acetyltransferase" evidence="1">
    <location>
        <begin position="216"/>
        <end position="387"/>
    </location>
</feature>
<dbReference type="EMBL" id="JAHJDP010000023">
    <property type="protein sequence ID" value="MBU2690163.1"/>
    <property type="molecule type" value="Genomic_DNA"/>
</dbReference>
<dbReference type="PANTHER" id="PTHR41368">
    <property type="entry name" value="PROTEIN YGHO"/>
    <property type="match status" value="1"/>
</dbReference>
<accession>A0A948RV69</accession>
<dbReference type="SUPFAM" id="SSF55729">
    <property type="entry name" value="Acyl-CoA N-acyltransferases (Nat)"/>
    <property type="match status" value="1"/>
</dbReference>
<comment type="caution">
    <text evidence="2">The sequence shown here is derived from an EMBL/GenBank/DDBJ whole genome shotgun (WGS) entry which is preliminary data.</text>
</comment>
<evidence type="ECO:0000313" key="2">
    <source>
        <dbReference type="EMBL" id="MBU2690163.1"/>
    </source>
</evidence>
<reference evidence="2" key="1">
    <citation type="submission" date="2021-05" db="EMBL/GenBank/DDBJ databases">
        <title>Energy efficiency and biological interactions define the core microbiome of deep oligotrophic groundwater.</title>
        <authorList>
            <person name="Mehrshad M."/>
            <person name="Lopez-Fernandez M."/>
            <person name="Bell E."/>
            <person name="Bernier-Latmani R."/>
            <person name="Bertilsson S."/>
            <person name="Dopson M."/>
        </authorList>
    </citation>
    <scope>NUCLEOTIDE SEQUENCE</scope>
    <source>
        <strain evidence="2">Modern_marine.mb.64</strain>
    </source>
</reference>
<gene>
    <name evidence="2" type="ORF">KJ970_04485</name>
</gene>
<dbReference type="InterPro" id="IPR039968">
    <property type="entry name" value="BcerS-like"/>
</dbReference>
<dbReference type="AlphaFoldDB" id="A0A948RV69"/>
<protein>
    <submittedName>
        <fullName evidence="2">N-acetyltransferase</fullName>
    </submittedName>
</protein>